<dbReference type="SUPFAM" id="SSF53474">
    <property type="entry name" value="alpha/beta-Hydrolases"/>
    <property type="match status" value="1"/>
</dbReference>
<evidence type="ECO:0000313" key="2">
    <source>
        <dbReference type="EMBL" id="OEF97097.1"/>
    </source>
</evidence>
<keyword evidence="3" id="KW-1185">Reference proteome</keyword>
<reference evidence="2 3" key="1">
    <citation type="submission" date="2016-09" db="EMBL/GenBank/DDBJ databases">
        <title>Draft genome sequence for the type strain of Desulfuribacillus alkaliarsenatis AHT28, an obligately anaerobic, sulfidogenic bacterium isolated from Russian soda lake sediments.</title>
        <authorList>
            <person name="Abin C.A."/>
            <person name="Hollibaugh J.T."/>
        </authorList>
    </citation>
    <scope>NUCLEOTIDE SEQUENCE [LARGE SCALE GENOMIC DNA]</scope>
    <source>
        <strain evidence="2 3">AHT28</strain>
    </source>
</reference>
<dbReference type="RefSeq" id="WP_069643143.1">
    <property type="nucleotide sequence ID" value="NZ_MIJE01000022.1"/>
</dbReference>
<evidence type="ECO:0000259" key="1">
    <source>
        <dbReference type="Pfam" id="PF00561"/>
    </source>
</evidence>
<gene>
    <name evidence="2" type="ORF">BHF68_05725</name>
</gene>
<organism evidence="2 3">
    <name type="scientific">Desulfuribacillus alkaliarsenatis</name>
    <dbReference type="NCBI Taxonomy" id="766136"/>
    <lineage>
        <taxon>Bacteria</taxon>
        <taxon>Bacillati</taxon>
        <taxon>Bacillota</taxon>
        <taxon>Desulfuribacillia</taxon>
        <taxon>Desulfuribacillales</taxon>
        <taxon>Desulfuribacillaceae</taxon>
        <taxon>Desulfuribacillus</taxon>
    </lineage>
</organism>
<dbReference type="AlphaFoldDB" id="A0A1E5G2I1"/>
<dbReference type="Gene3D" id="3.40.50.1820">
    <property type="entry name" value="alpha/beta hydrolase"/>
    <property type="match status" value="1"/>
</dbReference>
<evidence type="ECO:0000313" key="3">
    <source>
        <dbReference type="Proteomes" id="UP000094296"/>
    </source>
</evidence>
<dbReference type="Pfam" id="PF00561">
    <property type="entry name" value="Abhydrolase_1"/>
    <property type="match status" value="1"/>
</dbReference>
<comment type="caution">
    <text evidence="2">The sequence shown here is derived from an EMBL/GenBank/DDBJ whole genome shotgun (WGS) entry which is preliminary data.</text>
</comment>
<dbReference type="InterPro" id="IPR000073">
    <property type="entry name" value="AB_hydrolase_1"/>
</dbReference>
<dbReference type="InterPro" id="IPR029058">
    <property type="entry name" value="AB_hydrolase_fold"/>
</dbReference>
<dbReference type="Proteomes" id="UP000094296">
    <property type="component" value="Unassembled WGS sequence"/>
</dbReference>
<protein>
    <recommendedName>
        <fullName evidence="1">AB hydrolase-1 domain-containing protein</fullName>
    </recommendedName>
</protein>
<accession>A0A1E5G2I1</accession>
<dbReference type="STRING" id="766136.BHF68_05725"/>
<proteinExistence type="predicted"/>
<dbReference type="EMBL" id="MIJE01000022">
    <property type="protein sequence ID" value="OEF97097.1"/>
    <property type="molecule type" value="Genomic_DNA"/>
</dbReference>
<feature type="domain" description="AB hydrolase-1" evidence="1">
    <location>
        <begin position="137"/>
        <end position="262"/>
    </location>
</feature>
<sequence length="392" mass="44741">MSRFTLPVGYHDFHRSKIVNYQLNRWHSLGYCRLEDLKAAAARIEGVDNFKNIMLQEGERALAEDRYINAAFHIRGAEFFVPPHDPDKLNLYNRFIDLFYNKVVNADPVQRVDVPYNSGALPTLRLPSQKEECRGTILIHGGFDSFMEEFYSMAWYFAERGYDVIMFEGPGQGGALKHHRLYWNHEWEKPTSAVLDYYDCKNVTILGISMGAWLCVRAAAFESRIARVIIMGVGYDFLAAVPTPLVALVRFLFKFPGFFDRISWLKARLSQQERWAIHNLLHISGKDSPAAASKLFLDMNATNLHSERVTQDVLLLTGAEDHFGQFNMHLKLHRMQIEALTGARSVADHIFTREEHAHNHCQVGNIGLALDVIAAWLEDVSQNAITARTRGD</sequence>
<name>A0A1E5G2I1_9FIRM</name>